<name>A0A2T0X7T8_9RHOB</name>
<protein>
    <submittedName>
        <fullName evidence="3">Spermidine/putrescine transport system substrate-binding protein</fullName>
    </submittedName>
</protein>
<evidence type="ECO:0000313" key="4">
    <source>
        <dbReference type="Proteomes" id="UP000238801"/>
    </source>
</evidence>
<dbReference type="Pfam" id="PF13416">
    <property type="entry name" value="SBP_bac_8"/>
    <property type="match status" value="1"/>
</dbReference>
<keyword evidence="4" id="KW-1185">Reference proteome</keyword>
<dbReference type="Proteomes" id="UP000238801">
    <property type="component" value="Unassembled WGS sequence"/>
</dbReference>
<feature type="chain" id="PRO_5015671658" evidence="2">
    <location>
        <begin position="20"/>
        <end position="343"/>
    </location>
</feature>
<evidence type="ECO:0000313" key="3">
    <source>
        <dbReference type="EMBL" id="PRY94999.1"/>
    </source>
</evidence>
<feature type="signal peptide" evidence="2">
    <location>
        <begin position="1"/>
        <end position="19"/>
    </location>
</feature>
<dbReference type="InterPro" id="IPR006059">
    <property type="entry name" value="SBP"/>
</dbReference>
<dbReference type="SUPFAM" id="SSF53850">
    <property type="entry name" value="Periplasmic binding protein-like II"/>
    <property type="match status" value="1"/>
</dbReference>
<comment type="caution">
    <text evidence="3">The sequence shown here is derived from an EMBL/GenBank/DDBJ whole genome shotgun (WGS) entry which is preliminary data.</text>
</comment>
<dbReference type="PANTHER" id="PTHR30222">
    <property type="entry name" value="SPERMIDINE/PUTRESCINE-BINDING PERIPLASMIC PROTEIN"/>
    <property type="match status" value="1"/>
</dbReference>
<dbReference type="OrthoDB" id="9769319at2"/>
<organism evidence="3 4">
    <name type="scientific">Hasllibacter halocynthiae</name>
    <dbReference type="NCBI Taxonomy" id="595589"/>
    <lineage>
        <taxon>Bacteria</taxon>
        <taxon>Pseudomonadati</taxon>
        <taxon>Pseudomonadota</taxon>
        <taxon>Alphaproteobacteria</taxon>
        <taxon>Rhodobacterales</taxon>
        <taxon>Roseobacteraceae</taxon>
        <taxon>Hasllibacter</taxon>
    </lineage>
</organism>
<proteinExistence type="predicted"/>
<dbReference type="AlphaFoldDB" id="A0A2T0X7T8"/>
<keyword evidence="1 2" id="KW-0732">Signal</keyword>
<accession>A0A2T0X7T8</accession>
<dbReference type="Gene3D" id="3.40.190.10">
    <property type="entry name" value="Periplasmic binding protein-like II"/>
    <property type="match status" value="2"/>
</dbReference>
<dbReference type="EMBL" id="PVTT01000001">
    <property type="protein sequence ID" value="PRY94999.1"/>
    <property type="molecule type" value="Genomic_DNA"/>
</dbReference>
<gene>
    <name evidence="3" type="ORF">BCF33_0611</name>
</gene>
<evidence type="ECO:0000256" key="1">
    <source>
        <dbReference type="ARBA" id="ARBA00022729"/>
    </source>
</evidence>
<reference evidence="3 4" key="1">
    <citation type="submission" date="2018-03" db="EMBL/GenBank/DDBJ databases">
        <title>Genomic Encyclopedia of Archaeal and Bacterial Type Strains, Phase II (KMG-II): from individual species to whole genera.</title>
        <authorList>
            <person name="Goeker M."/>
        </authorList>
    </citation>
    <scope>NUCLEOTIDE SEQUENCE [LARGE SCALE GENOMIC DNA]</scope>
    <source>
        <strain evidence="3 4">DSM 29318</strain>
    </source>
</reference>
<sequence>MMRRLLAGTTALLALPAAAQEADLLIMDYAGFEDPRYHTAYAERYGGSPDYSFFGDEEEAFQKLRTGFEADLAHICSDSVPKWTEAGLIEPWDTDRVAAYDDLNDELIGAQSGESEVFYLPADFGSTAIAYNTDEVPAEDVASLEVFKDPAYAGRVTMPDNVADAYALAYLATGVTDWTQATEEDFEAATAWLREVHPNIRTYWADPAELAQLMASGEVLISWAWNETYPTLADEGFPIGFEREPEEGSSLWVCGWVNLADGPGSEDQVYDYLDAYYAPSSTRPLLEDGFGHANAAAMADVSADDLEAAGLGEVSGPVLAQLPQSADLRERQIEAFEMIKAGF</sequence>
<evidence type="ECO:0000256" key="2">
    <source>
        <dbReference type="SAM" id="SignalP"/>
    </source>
</evidence>
<dbReference type="RefSeq" id="WP_106159439.1">
    <property type="nucleotide sequence ID" value="NZ_PVTT01000001.1"/>
</dbReference>
<dbReference type="PANTHER" id="PTHR30222:SF17">
    <property type="entry name" value="SPERMIDINE_PUTRESCINE-BINDING PERIPLASMIC PROTEIN"/>
    <property type="match status" value="1"/>
</dbReference>